<dbReference type="Proteomes" id="UP000256718">
    <property type="component" value="Unassembled WGS sequence"/>
</dbReference>
<dbReference type="EMBL" id="QHGZ01000154">
    <property type="protein sequence ID" value="RDY81499.1"/>
    <property type="molecule type" value="Genomic_DNA"/>
</dbReference>
<dbReference type="Proteomes" id="UP001230629">
    <property type="component" value="Unassembled WGS sequence"/>
</dbReference>
<evidence type="ECO:0000256" key="5">
    <source>
        <dbReference type="ARBA" id="ARBA00023065"/>
    </source>
</evidence>
<evidence type="ECO:0000256" key="8">
    <source>
        <dbReference type="HAMAP-Rule" id="MF_01416"/>
    </source>
</evidence>
<dbReference type="GO" id="GO:0005886">
    <property type="term" value="C:plasma membrane"/>
    <property type="evidence" value="ECO:0007669"/>
    <property type="project" value="UniProtKB-SubCell"/>
</dbReference>
<evidence type="ECO:0000256" key="7">
    <source>
        <dbReference type="ARBA" id="ARBA00023310"/>
    </source>
</evidence>
<dbReference type="AlphaFoldDB" id="A0A0E1ELE9"/>
<evidence type="ECO:0000313" key="10">
    <source>
        <dbReference type="EMBL" id="MDK6898761.1"/>
    </source>
</evidence>
<dbReference type="RefSeq" id="WP_001036760.1">
    <property type="nucleotide sequence ID" value="NZ_AP018935.1"/>
</dbReference>
<keyword evidence="2 8" id="KW-0813">Transport</keyword>
<comment type="function">
    <text evidence="8">F(1)F(0) ATP synthase produces ATP from ADP in the presence of a proton or sodium gradient. F-type ATPases consist of two structural domains, F(1) containing the extramembraneous catalytic core and F(0) containing the membrane proton channel, linked together by a central stalk and a peripheral stalk. During catalysis, ATP synthesis in the catalytic domain of F(1) is coupled via a rotary mechanism of the central stalk subunits to proton translocation.</text>
</comment>
<dbReference type="KEGG" id="sage:EN72_05035"/>
<dbReference type="Proteomes" id="UP000093122">
    <property type="component" value="Unassembled WGS sequence"/>
</dbReference>
<dbReference type="SMR" id="A0A0E1ELE9"/>
<evidence type="ECO:0000313" key="11">
    <source>
        <dbReference type="EMBL" id="OCM71115.1"/>
    </source>
</evidence>
<evidence type="ECO:0000256" key="2">
    <source>
        <dbReference type="ARBA" id="ARBA00022448"/>
    </source>
</evidence>
<evidence type="ECO:0000313" key="13">
    <source>
        <dbReference type="Proteomes" id="UP000035174"/>
    </source>
</evidence>
<dbReference type="Gene3D" id="1.10.520.20">
    <property type="entry name" value="N-terminal domain of the delta subunit of the F1F0-ATP synthase"/>
    <property type="match status" value="1"/>
</dbReference>
<evidence type="ECO:0000256" key="4">
    <source>
        <dbReference type="ARBA" id="ARBA00022781"/>
    </source>
</evidence>
<comment type="subcellular location">
    <subcellularLocation>
        <location evidence="8">Cell membrane</location>
        <topology evidence="8">Peripheral membrane protein</topology>
    </subcellularLocation>
    <subcellularLocation>
        <location evidence="1">Membrane</location>
    </subcellularLocation>
</comment>
<dbReference type="NCBIfam" id="NF004401">
    <property type="entry name" value="PRK05758.2-1"/>
    <property type="match status" value="1"/>
</dbReference>
<comment type="function">
    <text evidence="8">This protein is part of the stalk that links CF(0) to CF(1). It either transmits conformational changes from CF(0) to CF(1) or is implicated in proton conduction.</text>
</comment>
<dbReference type="PANTHER" id="PTHR11910">
    <property type="entry name" value="ATP SYNTHASE DELTA CHAIN"/>
    <property type="match status" value="1"/>
</dbReference>
<keyword evidence="4 8" id="KW-0375">Hydrogen ion transport</keyword>
<reference evidence="10" key="4">
    <citation type="submission" date="2023-05" db="EMBL/GenBank/DDBJ databases">
        <title>Cataloging the Phylogenetic Diversity of Human Bladder Bacteria.</title>
        <authorList>
            <person name="Du J."/>
        </authorList>
    </citation>
    <scope>NUCLEOTIDE SEQUENCE</scope>
    <source>
        <strain evidence="10">UMB8703</strain>
    </source>
</reference>
<dbReference type="GO" id="GO:0045259">
    <property type="term" value="C:proton-transporting ATP synthase complex"/>
    <property type="evidence" value="ECO:0007669"/>
    <property type="project" value="UniProtKB-KW"/>
</dbReference>
<evidence type="ECO:0000313" key="12">
    <source>
        <dbReference type="EMBL" id="RDY81499.1"/>
    </source>
</evidence>
<comment type="similarity">
    <text evidence="8">Belongs to the ATPase delta chain family.</text>
</comment>
<sequence>MNKKTQALIEQYSKSLVEVAIEHKIVEKIQQEVAALIDIFETSELEGVLSSLAVSHDEKQHFVKTLQTSCSTYLVNFLEVIVQNEREALLYPILKSVDQELIKVNGQYPIQITTAVALSPEQKERLFDIAKTKLALPNGQLVEHIDPSIVGGFVVNANNKVIDASVRNQLHQFKMKLK</sequence>
<dbReference type="NCBIfam" id="TIGR01145">
    <property type="entry name" value="ATP_synt_delta"/>
    <property type="match status" value="1"/>
</dbReference>
<keyword evidence="8" id="KW-0139">CF(1)</keyword>
<evidence type="ECO:0000256" key="1">
    <source>
        <dbReference type="ARBA" id="ARBA00004370"/>
    </source>
</evidence>
<evidence type="ECO:0000256" key="6">
    <source>
        <dbReference type="ARBA" id="ARBA00023136"/>
    </source>
</evidence>
<reference evidence="9 13" key="1">
    <citation type="journal article" date="2015" name="PLoS ONE">
        <title>Genomic analysis reveals the molecular basis for capsule loss in the group B streptococcus population.</title>
        <authorList>
            <consortium name="DEVANI Consortium"/>
            <person name="Rosini R."/>
            <person name="Campisi E."/>
            <person name="De Chiara M."/>
            <person name="Tettelin H."/>
            <person name="Rinaudo D."/>
            <person name="Toniolo C."/>
            <person name="Metruccio M."/>
            <person name="Guidotti S."/>
            <person name="Sorensen U.B."/>
            <person name="Kilian M."/>
            <person name="Ramirez M."/>
            <person name="Janulczyk R."/>
            <person name="Donati C."/>
            <person name="Grandi G."/>
            <person name="Margarit I."/>
        </authorList>
    </citation>
    <scope>NUCLEOTIDE SEQUENCE [LARGE SCALE GENOMIC DNA]</scope>
    <source>
        <strain evidence="9 13">ES-PW-063</strain>
    </source>
</reference>
<organism evidence="12 15">
    <name type="scientific">Streptococcus agalactiae</name>
    <dbReference type="NCBI Taxonomy" id="1311"/>
    <lineage>
        <taxon>Bacteria</taxon>
        <taxon>Bacillati</taxon>
        <taxon>Bacillota</taxon>
        <taxon>Bacilli</taxon>
        <taxon>Lactobacillales</taxon>
        <taxon>Streptococcaceae</taxon>
        <taxon>Streptococcus</taxon>
    </lineage>
</organism>
<gene>
    <name evidence="8" type="primary">atpH</name>
    <name evidence="11" type="ORF">AX245_04685</name>
    <name evidence="12" type="ORF">C4618_06425</name>
    <name evidence="10" type="ORF">QP229_01985</name>
    <name evidence="9" type="ORF">WA45_08030</name>
</gene>
<dbReference type="Proteomes" id="UP000035174">
    <property type="component" value="Unassembled WGS sequence"/>
</dbReference>
<dbReference type="Pfam" id="PF00213">
    <property type="entry name" value="OSCP"/>
    <property type="match status" value="1"/>
</dbReference>
<dbReference type="EMBL" id="LCVB01000032">
    <property type="protein sequence ID" value="KLJ28214.1"/>
    <property type="molecule type" value="Genomic_DNA"/>
</dbReference>
<dbReference type="InterPro" id="IPR026015">
    <property type="entry name" value="ATP_synth_OSCP/delta_N_sf"/>
</dbReference>
<name>A0A0E1ELE9_STRAG</name>
<dbReference type="HAMAP" id="MF_01416">
    <property type="entry name" value="ATP_synth_delta_bact"/>
    <property type="match status" value="1"/>
</dbReference>
<evidence type="ECO:0000313" key="9">
    <source>
        <dbReference type="EMBL" id="KLJ28214.1"/>
    </source>
</evidence>
<evidence type="ECO:0000313" key="14">
    <source>
        <dbReference type="Proteomes" id="UP000093122"/>
    </source>
</evidence>
<dbReference type="GO" id="GO:0046933">
    <property type="term" value="F:proton-transporting ATP synthase activity, rotational mechanism"/>
    <property type="evidence" value="ECO:0007669"/>
    <property type="project" value="UniProtKB-UniRule"/>
</dbReference>
<dbReference type="EMBL" id="MAWT01000033">
    <property type="protein sequence ID" value="OCM71115.1"/>
    <property type="molecule type" value="Genomic_DNA"/>
</dbReference>
<dbReference type="InterPro" id="IPR000711">
    <property type="entry name" value="ATPase_OSCP/dsu"/>
</dbReference>
<reference evidence="12 15" key="3">
    <citation type="journal article" date="2018" name="Emerg. Microbes Infect.">
        <title>Phenotypic and molecular analysis of nontypeable Group B streptococci: identification of cps2a and hybrid cps2a/cps5 Group B streptococcal capsule gene clusters.</title>
        <authorList>
            <person name="Alhhazmi A."/>
            <person name="Tyrrell G.J."/>
        </authorList>
    </citation>
    <scope>NUCLEOTIDE SEQUENCE [LARGE SCALE GENOMIC DNA]</scope>
    <source>
        <strain evidence="12 15">PLGBS17</strain>
    </source>
</reference>
<protein>
    <recommendedName>
        <fullName evidence="8">ATP synthase subunit delta</fullName>
    </recommendedName>
    <alternativeName>
        <fullName evidence="8">ATP synthase F(1) sector subunit delta</fullName>
    </alternativeName>
    <alternativeName>
        <fullName evidence="8">F-type ATPase subunit delta</fullName>
        <shortName evidence="8">F-ATPase subunit delta</shortName>
    </alternativeName>
</protein>
<comment type="caution">
    <text evidence="12">The sequence shown here is derived from an EMBL/GenBank/DDBJ whole genome shotgun (WGS) entry which is preliminary data.</text>
</comment>
<reference evidence="11 14" key="2">
    <citation type="journal article" date="2016" name="Sci. Rep.">
        <title>Serotype IV Streptococcus agalactiae ST-452 has arisen from large genomic recombination events between CC23 and the hypervirulent CC17 lineages.</title>
        <authorList>
            <person name="Campisi E."/>
            <person name="Rinaudo C.D."/>
            <person name="Donati C."/>
            <person name="Barucco M."/>
            <person name="Torricelli G."/>
            <person name="Edwards M.S."/>
            <person name="Baker C.J."/>
            <person name="Margarit I."/>
            <person name="Rosini R."/>
        </authorList>
    </citation>
    <scope>NUCLEOTIDE SEQUENCE [LARGE SCALE GENOMIC DNA]</scope>
    <source>
        <strain evidence="11 14">CZ-PW-140</strain>
    </source>
</reference>
<dbReference type="EMBL" id="JASOIH010000001">
    <property type="protein sequence ID" value="MDK6898761.1"/>
    <property type="molecule type" value="Genomic_DNA"/>
</dbReference>
<keyword evidence="3 8" id="KW-1003">Cell membrane</keyword>
<dbReference type="OMA" id="FPIRINN"/>
<dbReference type="SUPFAM" id="SSF47928">
    <property type="entry name" value="N-terminal domain of the delta subunit of the F1F0-ATP synthase"/>
    <property type="match status" value="1"/>
</dbReference>
<keyword evidence="5 8" id="KW-0406">Ion transport</keyword>
<accession>A0A0E1ELE9</accession>
<evidence type="ECO:0000256" key="3">
    <source>
        <dbReference type="ARBA" id="ARBA00022475"/>
    </source>
</evidence>
<proteinExistence type="inferred from homology"/>
<dbReference type="PRINTS" id="PR00125">
    <property type="entry name" value="ATPASEDELTA"/>
</dbReference>
<evidence type="ECO:0000313" key="15">
    <source>
        <dbReference type="Proteomes" id="UP000256718"/>
    </source>
</evidence>
<keyword evidence="7 8" id="KW-0066">ATP synthesis</keyword>
<keyword evidence="6 8" id="KW-0472">Membrane</keyword>